<reference evidence="2 3" key="1">
    <citation type="journal article" date="1992" name="Lakartidningen">
        <title>[Penicillin V and not amoxicillin is the first choice preparation in acute otitis].</title>
        <authorList>
            <person name="Kamme C."/>
            <person name="Lundgren K."/>
            <person name="Prellner K."/>
        </authorList>
    </citation>
    <scope>NUCLEOTIDE SEQUENCE [LARGE SCALE GENOMIC DNA]</scope>
    <source>
        <strain evidence="2 3">W1</strain>
    </source>
</reference>
<evidence type="ECO:0000313" key="2">
    <source>
        <dbReference type="EMBL" id="TXJ13179.1"/>
    </source>
</evidence>
<dbReference type="EMBL" id="SAXT01000001">
    <property type="protein sequence ID" value="TXJ13179.1"/>
    <property type="molecule type" value="Genomic_DNA"/>
</dbReference>
<dbReference type="Pfam" id="PF04577">
    <property type="entry name" value="Glyco_transf_61"/>
    <property type="match status" value="1"/>
</dbReference>
<keyword evidence="2" id="KW-0808">Transferase</keyword>
<dbReference type="InterPro" id="IPR049625">
    <property type="entry name" value="Glyco_transf_61_cat"/>
</dbReference>
<proteinExistence type="predicted"/>
<sequence>MRKVYRKQIDEYIDKEVIFSGLYMGHFGHCIMEGLNRLWFLLKNNSINNYCYISQVDRDDYLNLFKLFWIKAENLIRITRNTQFKKIIIPSASMRLYDRYSDEYKETLNKISSNIKPSKYKKIYISRSQDIIGFTQTIGEENIENIFKNNDFKILYPAREKLETAISLMKGAEVVGTNMHNILFAKDNIKTINLDRSNNGAGFQIVIDKMKNTDYTYKYMECCSIFNLSYKLYNKFF</sequence>
<dbReference type="RefSeq" id="WP_147757403.1">
    <property type="nucleotide sequence ID" value="NZ_SAXT01000001.1"/>
</dbReference>
<dbReference type="Proteomes" id="UP000325116">
    <property type="component" value="Unassembled WGS sequence"/>
</dbReference>
<organism evidence="2 3">
    <name type="scientific">Brachyspira aalborgi</name>
    <dbReference type="NCBI Taxonomy" id="29522"/>
    <lineage>
        <taxon>Bacteria</taxon>
        <taxon>Pseudomonadati</taxon>
        <taxon>Spirochaetota</taxon>
        <taxon>Spirochaetia</taxon>
        <taxon>Brachyspirales</taxon>
        <taxon>Brachyspiraceae</taxon>
        <taxon>Brachyspira</taxon>
    </lineage>
</organism>
<dbReference type="GO" id="GO:0016757">
    <property type="term" value="F:glycosyltransferase activity"/>
    <property type="evidence" value="ECO:0007669"/>
    <property type="project" value="InterPro"/>
</dbReference>
<gene>
    <name evidence="2" type="ORF">EPJ80_00055</name>
</gene>
<protein>
    <submittedName>
        <fullName evidence="2">Glycosyltransferase family 61 protein</fullName>
    </submittedName>
</protein>
<name>A0A5C8CIQ3_9SPIR</name>
<comment type="caution">
    <text evidence="2">The sequence shown here is derived from an EMBL/GenBank/DDBJ whole genome shotgun (WGS) entry which is preliminary data.</text>
</comment>
<dbReference type="AlphaFoldDB" id="A0A5C8CIQ3"/>
<accession>A0A5C8CIQ3</accession>
<evidence type="ECO:0000313" key="3">
    <source>
        <dbReference type="Proteomes" id="UP000325116"/>
    </source>
</evidence>
<evidence type="ECO:0000259" key="1">
    <source>
        <dbReference type="Pfam" id="PF04577"/>
    </source>
</evidence>
<feature type="domain" description="Glycosyltransferase 61 catalytic" evidence="1">
    <location>
        <begin position="27"/>
        <end position="188"/>
    </location>
</feature>